<dbReference type="EMBL" id="NJCX01000021">
    <property type="protein sequence ID" value="PHM71167.1"/>
    <property type="molecule type" value="Genomic_DNA"/>
</dbReference>
<reference evidence="6 7" key="1">
    <citation type="journal article" date="2017" name="Nat. Microbiol.">
        <title>Natural product diversity associated with the nematode symbionts Photorhabdus and Xenorhabdus.</title>
        <authorList>
            <person name="Tobias N.J."/>
            <person name="Wolff H."/>
            <person name="Djahanschiri B."/>
            <person name="Grundmann F."/>
            <person name="Kronenwerth M."/>
            <person name="Shi Y.M."/>
            <person name="Simonyi S."/>
            <person name="Grun P."/>
            <person name="Shapiro-Ilan D."/>
            <person name="Pidot S.J."/>
            <person name="Stinear T.P."/>
            <person name="Ebersberger I."/>
            <person name="Bode H.B."/>
        </authorList>
    </citation>
    <scope>NUCLEOTIDE SEQUENCE [LARGE SCALE GENOMIC DNA]</scope>
    <source>
        <strain evidence="6 7">DSM 17907</strain>
    </source>
</reference>
<dbReference type="InterPro" id="IPR016192">
    <property type="entry name" value="APOBEC/CMP_deaminase_Zn-bd"/>
</dbReference>
<dbReference type="GO" id="GO:0072527">
    <property type="term" value="P:pyrimidine-containing compound metabolic process"/>
    <property type="evidence" value="ECO:0007669"/>
    <property type="project" value="UniProtKB-ARBA"/>
</dbReference>
<dbReference type="Pfam" id="PF00383">
    <property type="entry name" value="dCMP_cyt_deam_1"/>
    <property type="match status" value="1"/>
</dbReference>
<dbReference type="GO" id="GO:0008270">
    <property type="term" value="F:zinc ion binding"/>
    <property type="evidence" value="ECO:0007669"/>
    <property type="project" value="InterPro"/>
</dbReference>
<keyword evidence="4" id="KW-0862">Zinc</keyword>
<proteinExistence type="inferred from homology"/>
<keyword evidence="7" id="KW-1185">Reference proteome</keyword>
<evidence type="ECO:0000256" key="1">
    <source>
        <dbReference type="ARBA" id="ARBA00006576"/>
    </source>
</evidence>
<keyword evidence="3" id="KW-0378">Hydrolase</keyword>
<dbReference type="InterPro" id="IPR050202">
    <property type="entry name" value="Cyt/Deoxycyt_deaminase"/>
</dbReference>
<dbReference type="GO" id="GO:0004126">
    <property type="term" value="F:cytidine deaminase activity"/>
    <property type="evidence" value="ECO:0007669"/>
    <property type="project" value="TreeGrafter"/>
</dbReference>
<accession>A0A2D0L6Y8</accession>
<evidence type="ECO:0000259" key="5">
    <source>
        <dbReference type="PROSITE" id="PS51747"/>
    </source>
</evidence>
<sequence length="130" mass="14655">MISFDEMELVAHHLISPTQLNKYIKYGHVGAVIQSQSGHIYTGINIDTACSMGFCAEHGAIAEMIKRGETQIVRIIAVNRHGNIIPPCGRCREFISQINPENIHAEVKVTQEKILLLSELLPFDWKKSDW</sequence>
<dbReference type="Gene3D" id="3.40.140.10">
    <property type="entry name" value="Cytidine Deaminase, domain 2"/>
    <property type="match status" value="1"/>
</dbReference>
<dbReference type="PROSITE" id="PS51747">
    <property type="entry name" value="CYT_DCMP_DEAMINASES_2"/>
    <property type="match status" value="1"/>
</dbReference>
<dbReference type="InterPro" id="IPR016193">
    <property type="entry name" value="Cytidine_deaminase-like"/>
</dbReference>
<evidence type="ECO:0000256" key="4">
    <source>
        <dbReference type="ARBA" id="ARBA00022833"/>
    </source>
</evidence>
<dbReference type="GO" id="GO:0005829">
    <property type="term" value="C:cytosol"/>
    <property type="evidence" value="ECO:0007669"/>
    <property type="project" value="TreeGrafter"/>
</dbReference>
<dbReference type="SUPFAM" id="SSF53927">
    <property type="entry name" value="Cytidine deaminase-like"/>
    <property type="match status" value="1"/>
</dbReference>
<dbReference type="CDD" id="cd01283">
    <property type="entry name" value="cytidine_deaminase"/>
    <property type="match status" value="1"/>
</dbReference>
<dbReference type="InterPro" id="IPR002125">
    <property type="entry name" value="CMP_dCMP_dom"/>
</dbReference>
<dbReference type="GO" id="GO:0055086">
    <property type="term" value="P:nucleobase-containing small molecule metabolic process"/>
    <property type="evidence" value="ECO:0007669"/>
    <property type="project" value="UniProtKB-ARBA"/>
</dbReference>
<evidence type="ECO:0000256" key="3">
    <source>
        <dbReference type="ARBA" id="ARBA00022801"/>
    </source>
</evidence>
<gene>
    <name evidence="6" type="ORF">Xkoz_02874</name>
</gene>
<comment type="similarity">
    <text evidence="1">Belongs to the cytidine and deoxycytidylate deaminase family.</text>
</comment>
<protein>
    <submittedName>
        <fullName evidence="6">Cytidine deaminase</fullName>
    </submittedName>
</protein>
<comment type="caution">
    <text evidence="6">The sequence shown here is derived from an EMBL/GenBank/DDBJ whole genome shotgun (WGS) entry which is preliminary data.</text>
</comment>
<evidence type="ECO:0000313" key="6">
    <source>
        <dbReference type="EMBL" id="PHM71167.1"/>
    </source>
</evidence>
<name>A0A2D0L6Y8_9GAMM</name>
<evidence type="ECO:0000313" key="7">
    <source>
        <dbReference type="Proteomes" id="UP000221101"/>
    </source>
</evidence>
<keyword evidence="2" id="KW-0479">Metal-binding</keyword>
<dbReference type="Proteomes" id="UP000221101">
    <property type="component" value="Unassembled WGS sequence"/>
</dbReference>
<dbReference type="AlphaFoldDB" id="A0A2D0L6Y8"/>
<dbReference type="GO" id="GO:0042802">
    <property type="term" value="F:identical protein binding"/>
    <property type="evidence" value="ECO:0007669"/>
    <property type="project" value="UniProtKB-ARBA"/>
</dbReference>
<dbReference type="PROSITE" id="PS00903">
    <property type="entry name" value="CYT_DCMP_DEAMINASES_1"/>
    <property type="match status" value="1"/>
</dbReference>
<evidence type="ECO:0000256" key="2">
    <source>
        <dbReference type="ARBA" id="ARBA00022723"/>
    </source>
</evidence>
<organism evidence="6 7">
    <name type="scientific">Xenorhabdus kozodoii</name>
    <dbReference type="NCBI Taxonomy" id="351676"/>
    <lineage>
        <taxon>Bacteria</taxon>
        <taxon>Pseudomonadati</taxon>
        <taxon>Pseudomonadota</taxon>
        <taxon>Gammaproteobacteria</taxon>
        <taxon>Enterobacterales</taxon>
        <taxon>Morganellaceae</taxon>
        <taxon>Xenorhabdus</taxon>
    </lineage>
</organism>
<feature type="domain" description="CMP/dCMP-type deaminase" evidence="5">
    <location>
        <begin position="11"/>
        <end position="130"/>
    </location>
</feature>
<dbReference type="PANTHER" id="PTHR11644">
    <property type="entry name" value="CYTIDINE DEAMINASE"/>
    <property type="match status" value="1"/>
</dbReference>
<dbReference type="RefSeq" id="WP_244183480.1">
    <property type="nucleotide sequence ID" value="NZ_CAWNOR010000055.1"/>
</dbReference>
<dbReference type="PANTHER" id="PTHR11644:SF2">
    <property type="entry name" value="CYTIDINE DEAMINASE"/>
    <property type="match status" value="1"/>
</dbReference>